<dbReference type="AlphaFoldDB" id="A0A392R604"/>
<comment type="caution">
    <text evidence="1">The sequence shown here is derived from an EMBL/GenBank/DDBJ whole genome shotgun (WGS) entry which is preliminary data.</text>
</comment>
<name>A0A392R604_9FABA</name>
<reference evidence="1 2" key="1">
    <citation type="journal article" date="2018" name="Front. Plant Sci.">
        <title>Red Clover (Trifolium pratense) and Zigzag Clover (T. medium) - A Picture of Genomic Similarities and Differences.</title>
        <authorList>
            <person name="Dluhosova J."/>
            <person name="Istvanek J."/>
            <person name="Nedelnik J."/>
            <person name="Repkova J."/>
        </authorList>
    </citation>
    <scope>NUCLEOTIDE SEQUENCE [LARGE SCALE GENOMIC DNA]</scope>
    <source>
        <strain evidence="2">cv. 10/8</strain>
        <tissue evidence="1">Leaf</tissue>
    </source>
</reference>
<dbReference type="EMBL" id="LXQA010187746">
    <property type="protein sequence ID" value="MCI31524.1"/>
    <property type="molecule type" value="Genomic_DNA"/>
</dbReference>
<feature type="non-terminal residue" evidence="1">
    <location>
        <position position="1"/>
    </location>
</feature>
<keyword evidence="2" id="KW-1185">Reference proteome</keyword>
<evidence type="ECO:0000313" key="1">
    <source>
        <dbReference type="EMBL" id="MCI31524.1"/>
    </source>
</evidence>
<dbReference type="Proteomes" id="UP000265520">
    <property type="component" value="Unassembled WGS sequence"/>
</dbReference>
<proteinExistence type="predicted"/>
<accession>A0A392R604</accession>
<evidence type="ECO:0000313" key="2">
    <source>
        <dbReference type="Proteomes" id="UP000265520"/>
    </source>
</evidence>
<sequence length="53" mass="5971">ARKLSPKTSKCEKSRNCTLAPDHGRAWLPTTVPGFTETIWHALKPCHDRARPC</sequence>
<organism evidence="1 2">
    <name type="scientific">Trifolium medium</name>
    <dbReference type="NCBI Taxonomy" id="97028"/>
    <lineage>
        <taxon>Eukaryota</taxon>
        <taxon>Viridiplantae</taxon>
        <taxon>Streptophyta</taxon>
        <taxon>Embryophyta</taxon>
        <taxon>Tracheophyta</taxon>
        <taxon>Spermatophyta</taxon>
        <taxon>Magnoliopsida</taxon>
        <taxon>eudicotyledons</taxon>
        <taxon>Gunneridae</taxon>
        <taxon>Pentapetalae</taxon>
        <taxon>rosids</taxon>
        <taxon>fabids</taxon>
        <taxon>Fabales</taxon>
        <taxon>Fabaceae</taxon>
        <taxon>Papilionoideae</taxon>
        <taxon>50 kb inversion clade</taxon>
        <taxon>NPAAA clade</taxon>
        <taxon>Hologalegina</taxon>
        <taxon>IRL clade</taxon>
        <taxon>Trifolieae</taxon>
        <taxon>Trifolium</taxon>
    </lineage>
</organism>
<protein>
    <submittedName>
        <fullName evidence="1">Uncharacterized protein</fullName>
    </submittedName>
</protein>